<dbReference type="Proteomes" id="UP000284403">
    <property type="component" value="Unassembled WGS sequence"/>
</dbReference>
<sequence>MSLLKADQVRRELFATYSRQIAALLGEMVDGEPAGARAAEADDGGEEEAEPQPPSPSQEGDAAAALATRFRVSYARQHLLRQRALRLPGAHAAEAEAEDDTHRPASSEAGEATATSGGDVGAVTAPAVAAGDAAAEEAGWRLAYSEPYPSLRRIMRRVQDESLQTLLRESRVPVAACRDEAYAAQRISVLRQIEERIGRERATLLARQQKMDGKLHLIP</sequence>
<comment type="caution">
    <text evidence="2">The sequence shown here is derived from an EMBL/GenBank/DDBJ whole genome shotgun (WGS) entry which is preliminary data.</text>
</comment>
<feature type="region of interest" description="Disordered" evidence="1">
    <location>
        <begin position="91"/>
        <end position="120"/>
    </location>
</feature>
<feature type="region of interest" description="Disordered" evidence="1">
    <location>
        <begin position="33"/>
        <end position="63"/>
    </location>
</feature>
<feature type="compositionally biased region" description="Acidic residues" evidence="1">
    <location>
        <begin position="41"/>
        <end position="50"/>
    </location>
</feature>
<evidence type="ECO:0000313" key="2">
    <source>
        <dbReference type="EMBL" id="RNF08662.1"/>
    </source>
</evidence>
<keyword evidence="3" id="KW-1185">Reference proteome</keyword>
<proteinExistence type="predicted"/>
<reference evidence="2 3" key="1">
    <citation type="journal article" date="2018" name="BMC Genomics">
        <title>Genomic comparison of Trypanosoma conorhini and Trypanosoma rangeli to Trypanosoma cruzi strains of high and low virulence.</title>
        <authorList>
            <person name="Bradwell K.R."/>
            <person name="Koparde V.N."/>
            <person name="Matveyev A.V."/>
            <person name="Serrano M.G."/>
            <person name="Alves J.M."/>
            <person name="Parikh H."/>
            <person name="Huang B."/>
            <person name="Lee V."/>
            <person name="Espinosa-Alvarez O."/>
            <person name="Ortiz P.A."/>
            <person name="Costa-Martins A.G."/>
            <person name="Teixeira M.M."/>
            <person name="Buck G.A."/>
        </authorList>
    </citation>
    <scope>NUCLEOTIDE SEQUENCE [LARGE SCALE GENOMIC DNA]</scope>
    <source>
        <strain evidence="2 3">025E</strain>
    </source>
</reference>
<dbReference type="OrthoDB" id="252825at2759"/>
<dbReference type="AlphaFoldDB" id="A0A3R7KJ97"/>
<evidence type="ECO:0000313" key="3">
    <source>
        <dbReference type="Proteomes" id="UP000284403"/>
    </source>
</evidence>
<dbReference type="GeneID" id="40320716"/>
<feature type="compositionally biased region" description="Low complexity" evidence="1">
    <location>
        <begin position="106"/>
        <end position="120"/>
    </location>
</feature>
<protein>
    <submittedName>
        <fullName evidence="2">Uncharacterized protein</fullName>
    </submittedName>
</protein>
<dbReference type="EMBL" id="MKKU01000530">
    <property type="protein sequence ID" value="RNF08662.1"/>
    <property type="molecule type" value="Genomic_DNA"/>
</dbReference>
<name>A0A3R7KJ97_9TRYP</name>
<accession>A0A3R7KJ97</accession>
<organism evidence="2 3">
    <name type="scientific">Trypanosoma conorhini</name>
    <dbReference type="NCBI Taxonomy" id="83891"/>
    <lineage>
        <taxon>Eukaryota</taxon>
        <taxon>Discoba</taxon>
        <taxon>Euglenozoa</taxon>
        <taxon>Kinetoplastea</taxon>
        <taxon>Metakinetoplastina</taxon>
        <taxon>Trypanosomatida</taxon>
        <taxon>Trypanosomatidae</taxon>
        <taxon>Trypanosoma</taxon>
    </lineage>
</organism>
<gene>
    <name evidence="2" type="ORF">Tco025E_07105</name>
</gene>
<dbReference type="RefSeq" id="XP_029225887.1">
    <property type="nucleotide sequence ID" value="XM_029373972.1"/>
</dbReference>
<evidence type="ECO:0000256" key="1">
    <source>
        <dbReference type="SAM" id="MobiDB-lite"/>
    </source>
</evidence>